<dbReference type="CDD" id="cd00087">
    <property type="entry name" value="FReD"/>
    <property type="match status" value="1"/>
</dbReference>
<dbReference type="Gene3D" id="3.90.215.10">
    <property type="entry name" value="Gamma Fibrinogen, chain A, domain 1"/>
    <property type="match status" value="1"/>
</dbReference>
<reference evidence="4 5" key="1">
    <citation type="journal article" date="2021" name="Elife">
        <title>Chloroplast acquisition without the gene transfer in kleptoplastic sea slugs, Plakobranchus ocellatus.</title>
        <authorList>
            <person name="Maeda T."/>
            <person name="Takahashi S."/>
            <person name="Yoshida T."/>
            <person name="Shimamura S."/>
            <person name="Takaki Y."/>
            <person name="Nagai Y."/>
            <person name="Toyoda A."/>
            <person name="Suzuki Y."/>
            <person name="Arimoto A."/>
            <person name="Ishii H."/>
            <person name="Satoh N."/>
            <person name="Nishiyama T."/>
            <person name="Hasebe M."/>
            <person name="Maruyama T."/>
            <person name="Minagawa J."/>
            <person name="Obokata J."/>
            <person name="Shigenobu S."/>
        </authorList>
    </citation>
    <scope>NUCLEOTIDE SEQUENCE [LARGE SCALE GENOMIC DNA]</scope>
</reference>
<evidence type="ECO:0000313" key="5">
    <source>
        <dbReference type="Proteomes" id="UP000735302"/>
    </source>
</evidence>
<dbReference type="SUPFAM" id="SSF56496">
    <property type="entry name" value="Fibrinogen C-terminal domain-like"/>
    <property type="match status" value="1"/>
</dbReference>
<dbReference type="InterPro" id="IPR014716">
    <property type="entry name" value="Fibrinogen_a/b/g_C_1"/>
</dbReference>
<dbReference type="Proteomes" id="UP000735302">
    <property type="component" value="Unassembled WGS sequence"/>
</dbReference>
<dbReference type="InterPro" id="IPR036056">
    <property type="entry name" value="Fibrinogen-like_C"/>
</dbReference>
<dbReference type="PROSITE" id="PS51257">
    <property type="entry name" value="PROKAR_LIPOPROTEIN"/>
    <property type="match status" value="1"/>
</dbReference>
<feature type="domain" description="Fibrinogen C-terminal" evidence="3">
    <location>
        <begin position="431"/>
        <end position="644"/>
    </location>
</feature>
<proteinExistence type="predicted"/>
<accession>A0AAV4A676</accession>
<keyword evidence="5" id="KW-1185">Reference proteome</keyword>
<dbReference type="PANTHER" id="PTHR19143">
    <property type="entry name" value="FIBRINOGEN/TENASCIN/ANGIOPOEITIN"/>
    <property type="match status" value="1"/>
</dbReference>
<name>A0AAV4A676_9GAST</name>
<comment type="caution">
    <text evidence="4">The sequence shown here is derived from an EMBL/GenBank/DDBJ whole genome shotgun (WGS) entry which is preliminary data.</text>
</comment>
<keyword evidence="1" id="KW-1015">Disulfide bond</keyword>
<dbReference type="PANTHER" id="PTHR19143:SF458">
    <property type="entry name" value="FIBRINOGEN C-TERMINAL DOMAIN-CONTAINING PROTEIN-RELATED"/>
    <property type="match status" value="1"/>
</dbReference>
<evidence type="ECO:0000256" key="2">
    <source>
        <dbReference type="SAM" id="Coils"/>
    </source>
</evidence>
<keyword evidence="2" id="KW-0175">Coiled coil</keyword>
<dbReference type="InterPro" id="IPR050373">
    <property type="entry name" value="Fibrinogen_C-term_domain"/>
</dbReference>
<evidence type="ECO:0000313" key="4">
    <source>
        <dbReference type="EMBL" id="GFO02767.1"/>
    </source>
</evidence>
<dbReference type="GO" id="GO:0005615">
    <property type="term" value="C:extracellular space"/>
    <property type="evidence" value="ECO:0007669"/>
    <property type="project" value="TreeGrafter"/>
</dbReference>
<feature type="coiled-coil region" evidence="2">
    <location>
        <begin position="186"/>
        <end position="249"/>
    </location>
</feature>
<dbReference type="PROSITE" id="PS51406">
    <property type="entry name" value="FIBRINOGEN_C_2"/>
    <property type="match status" value="1"/>
</dbReference>
<protein>
    <submittedName>
        <fullName evidence="4">Tenascin-r</fullName>
    </submittedName>
</protein>
<organism evidence="4 5">
    <name type="scientific">Plakobranchus ocellatus</name>
    <dbReference type="NCBI Taxonomy" id="259542"/>
    <lineage>
        <taxon>Eukaryota</taxon>
        <taxon>Metazoa</taxon>
        <taxon>Spiralia</taxon>
        <taxon>Lophotrochozoa</taxon>
        <taxon>Mollusca</taxon>
        <taxon>Gastropoda</taxon>
        <taxon>Heterobranchia</taxon>
        <taxon>Euthyneura</taxon>
        <taxon>Panpulmonata</taxon>
        <taxon>Sacoglossa</taxon>
        <taxon>Placobranchoidea</taxon>
        <taxon>Plakobranchidae</taxon>
        <taxon>Plakobranchus</taxon>
    </lineage>
</organism>
<dbReference type="PROSITE" id="PS00514">
    <property type="entry name" value="FIBRINOGEN_C_1"/>
    <property type="match status" value="1"/>
</dbReference>
<dbReference type="Pfam" id="PF00147">
    <property type="entry name" value="Fibrinogen_C"/>
    <property type="match status" value="1"/>
</dbReference>
<dbReference type="AlphaFoldDB" id="A0AAV4A676"/>
<dbReference type="InterPro" id="IPR002181">
    <property type="entry name" value="Fibrinogen_a/b/g_C_dom"/>
</dbReference>
<evidence type="ECO:0000259" key="3">
    <source>
        <dbReference type="PROSITE" id="PS51406"/>
    </source>
</evidence>
<sequence>MLNKMEKTVFYIFTLLTISCKGLELTLDRNVIVTPGTRPLCGIVVCLENIHAAGASLTLSSDKIDSTPALCSISSMTMSKRTANTLMAKADYQKSDMIVSLSTRTPSLFRVSNGIKVDGLLTAERATLRLELFKQDDCNAEFTCQVNAVDCQDKELVIISKLMQQPQARENRDWNDGQNLFPVNVIVQLVNRLDAKLADLENYENDMNHFQDKFEYLERRFENKTDGIADKIESLNENYLHALDALENRLESKMGSTERNLQNNLTSLREFFVDEASPIHNILEKASVNQSENDAAQKVCSGKEGAAQEREKSVYNDVLETLKALGSVQNVKTEGLIQDFVAKNMKILQSGFSNITNLLTAEMTLDTVVNMSSHISCDLCNELESLQNSLNISVMKILSAIKAGATKTEDHIQSIFFHKRDTFKSIVESVMIDILSPKSCRKGMATILPLRSLPHPVVYPENGSKGSYLCDTVTDGGGWIIIQRRSSGEVDFYRNWTSYKNGFGSFDNDFWLGNEYIHTLTSKGLYELRVDMQFNTVSAFAHYATFSLGDESSNYALHLGPYNGTAGDSLGDHNGRPFSTFDRDNDGHTTNCAERYIGAWWYNSCHSSNLNGLWRESASKGPRWLTFSLNDAVTFSEMKIRMLN</sequence>
<dbReference type="SMART" id="SM00186">
    <property type="entry name" value="FBG"/>
    <property type="match status" value="1"/>
</dbReference>
<dbReference type="EMBL" id="BLXT01003625">
    <property type="protein sequence ID" value="GFO02767.1"/>
    <property type="molecule type" value="Genomic_DNA"/>
</dbReference>
<gene>
    <name evidence="4" type="ORF">PoB_002927200</name>
</gene>
<dbReference type="InterPro" id="IPR020837">
    <property type="entry name" value="Fibrinogen_CS"/>
</dbReference>
<evidence type="ECO:0000256" key="1">
    <source>
        <dbReference type="ARBA" id="ARBA00023157"/>
    </source>
</evidence>